<evidence type="ECO:0000256" key="1">
    <source>
        <dbReference type="SAM" id="Phobius"/>
    </source>
</evidence>
<evidence type="ECO:0000313" key="3">
    <source>
        <dbReference type="Proteomes" id="UP001596473"/>
    </source>
</evidence>
<feature type="transmembrane region" description="Helical" evidence="1">
    <location>
        <begin position="168"/>
        <end position="186"/>
    </location>
</feature>
<evidence type="ECO:0000313" key="2">
    <source>
        <dbReference type="EMBL" id="MFC7421078.1"/>
    </source>
</evidence>
<sequence length="386" mass="40535">MRQTSSSLPLLTAGFVTVLVGFTSSAAIVFQAATAAGATPGQLASWMWALGMGMGLTCIGLSLRYKNPVVTAWSTPGAALLAGSLQGIPMGEAIAAFMFCAALITLSGITGWFERIMSRIPLPIAAAMLAGVLARFGINIFTEMQGQFTLVFAMFIAYLICKRFWPRYAIMMVLALGIAIAAGQGLLHIKEVNIAFAKPEFMMPVFNWQTMLSIGVPLFVVTMASQNMPGVAVIRANGYNTPISPLISWTGITTLLLAPFGCFSLNLAAITSAICMGKEAHEDPAQRFKASIAAGCFYLLLGVFGATIGALFTAFPKALVLAIAGLALLGTIANSLSTAMSDEQIREPALVTFLVTLSGISLLGIGAAFWGLIAGAIAILIMKKNL</sequence>
<feature type="transmembrane region" description="Helical" evidence="1">
    <location>
        <begin position="94"/>
        <end position="113"/>
    </location>
</feature>
<feature type="transmembrane region" description="Helical" evidence="1">
    <location>
        <begin position="120"/>
        <end position="138"/>
    </location>
</feature>
<dbReference type="NCBIfam" id="TIGR00843">
    <property type="entry name" value="benE"/>
    <property type="match status" value="1"/>
</dbReference>
<keyword evidence="1" id="KW-0812">Transmembrane</keyword>
<protein>
    <submittedName>
        <fullName evidence="2">Benzoate/H(+) symporter BenE family transporter</fullName>
    </submittedName>
</protein>
<dbReference type="InterPro" id="IPR004711">
    <property type="entry name" value="Benzoate_Transporter"/>
</dbReference>
<reference evidence="3" key="1">
    <citation type="journal article" date="2019" name="Int. J. Syst. Evol. Microbiol.">
        <title>The Global Catalogue of Microorganisms (GCM) 10K type strain sequencing project: providing services to taxonomists for standard genome sequencing and annotation.</title>
        <authorList>
            <consortium name="The Broad Institute Genomics Platform"/>
            <consortium name="The Broad Institute Genome Sequencing Center for Infectious Disease"/>
            <person name="Wu L."/>
            <person name="Ma J."/>
        </authorList>
    </citation>
    <scope>NUCLEOTIDE SEQUENCE [LARGE SCALE GENOMIC DNA]</scope>
    <source>
        <strain evidence="3">CCUG 62945</strain>
    </source>
</reference>
<dbReference type="PANTHER" id="PTHR30199">
    <property type="entry name" value="MFS FAMILY TRANSPORTER, PREDICTED SUBSTRATE BENZOATE"/>
    <property type="match status" value="1"/>
</dbReference>
<gene>
    <name evidence="2" type="ORF">ACFQNF_14530</name>
</gene>
<name>A0ABW2QZR3_9NEIS</name>
<feature type="transmembrane region" description="Helical" evidence="1">
    <location>
        <begin position="349"/>
        <end position="382"/>
    </location>
</feature>
<feature type="transmembrane region" description="Helical" evidence="1">
    <location>
        <begin position="290"/>
        <end position="312"/>
    </location>
</feature>
<organism evidence="2 3">
    <name type="scientific">Iodobacter arcticus</name>
    <dbReference type="NCBI Taxonomy" id="590593"/>
    <lineage>
        <taxon>Bacteria</taxon>
        <taxon>Pseudomonadati</taxon>
        <taxon>Pseudomonadota</taxon>
        <taxon>Betaproteobacteria</taxon>
        <taxon>Neisseriales</taxon>
        <taxon>Chitinibacteraceae</taxon>
        <taxon>Iodobacter</taxon>
    </lineage>
</organism>
<feature type="transmembrane region" description="Helical" evidence="1">
    <location>
        <begin position="319"/>
        <end position="337"/>
    </location>
</feature>
<keyword evidence="1" id="KW-1133">Transmembrane helix</keyword>
<dbReference type="Proteomes" id="UP001596473">
    <property type="component" value="Unassembled WGS sequence"/>
</dbReference>
<comment type="caution">
    <text evidence="2">The sequence shown here is derived from an EMBL/GenBank/DDBJ whole genome shotgun (WGS) entry which is preliminary data.</text>
</comment>
<proteinExistence type="predicted"/>
<feature type="transmembrane region" description="Helical" evidence="1">
    <location>
        <begin position="144"/>
        <end position="161"/>
    </location>
</feature>
<dbReference type="EMBL" id="JBHTBQ010000033">
    <property type="protein sequence ID" value="MFC7421078.1"/>
    <property type="molecule type" value="Genomic_DNA"/>
</dbReference>
<accession>A0ABW2QZR3</accession>
<feature type="transmembrane region" description="Helical" evidence="1">
    <location>
        <begin position="70"/>
        <end position="88"/>
    </location>
</feature>
<feature type="transmembrane region" description="Helical" evidence="1">
    <location>
        <begin position="246"/>
        <end position="270"/>
    </location>
</feature>
<dbReference type="PANTHER" id="PTHR30199:SF0">
    <property type="entry name" value="INNER MEMBRANE PROTEIN YDCO"/>
    <property type="match status" value="1"/>
</dbReference>
<dbReference type="Pfam" id="PF03594">
    <property type="entry name" value="BenE"/>
    <property type="match status" value="1"/>
</dbReference>
<feature type="transmembrane region" description="Helical" evidence="1">
    <location>
        <begin position="206"/>
        <end position="225"/>
    </location>
</feature>
<dbReference type="RefSeq" id="WP_380188654.1">
    <property type="nucleotide sequence ID" value="NZ_JBHTBQ010000033.1"/>
</dbReference>
<keyword evidence="1" id="KW-0472">Membrane</keyword>
<keyword evidence="3" id="KW-1185">Reference proteome</keyword>
<feature type="transmembrane region" description="Helical" evidence="1">
    <location>
        <begin position="47"/>
        <end position="63"/>
    </location>
</feature>